<reference evidence="1" key="1">
    <citation type="submission" date="2019-08" db="EMBL/GenBank/DDBJ databases">
        <authorList>
            <person name="Kucharzyk K."/>
            <person name="Murdoch R.W."/>
            <person name="Higgins S."/>
            <person name="Loffler F."/>
        </authorList>
    </citation>
    <scope>NUCLEOTIDE SEQUENCE</scope>
</reference>
<dbReference type="PANTHER" id="PTHR48123:SF1">
    <property type="entry name" value="AAA+ ATPASE DOMAIN-CONTAINING PROTEIN"/>
    <property type="match status" value="1"/>
</dbReference>
<sequence>MFIYITDKDYDPTFEKTKALITLPTIFCKYDDAYELLTKIKECKGAYDEVIQNHLENELTEESRMEILKPLHVNDFSTKSLQTIVLLDDCLRIFQKKNNKIVPLLYENRQPKNIYFLTLHDIFALPPSLKTNIHTIWIFGRYNEQKIKSAYHQLNLPISRDEFWEAYKSLGNQQAIIIYYDNDKTQLEYLLM</sequence>
<comment type="caution">
    <text evidence="1">The sequence shown here is derived from an EMBL/GenBank/DDBJ whole genome shotgun (WGS) entry which is preliminary data.</text>
</comment>
<gene>
    <name evidence="1" type="ORF">SDC9_104341</name>
</gene>
<name>A0A645AWP0_9ZZZZ</name>
<dbReference type="PANTHER" id="PTHR48123">
    <property type="entry name" value="ARL2_BIND_BART DOMAIN-CONTAINING PROTEIN"/>
    <property type="match status" value="1"/>
</dbReference>
<protein>
    <submittedName>
        <fullName evidence="1">Uncharacterized protein</fullName>
    </submittedName>
</protein>
<dbReference type="AlphaFoldDB" id="A0A645AWP0"/>
<organism evidence="1">
    <name type="scientific">bioreactor metagenome</name>
    <dbReference type="NCBI Taxonomy" id="1076179"/>
    <lineage>
        <taxon>unclassified sequences</taxon>
        <taxon>metagenomes</taxon>
        <taxon>ecological metagenomes</taxon>
    </lineage>
</organism>
<proteinExistence type="predicted"/>
<evidence type="ECO:0000313" key="1">
    <source>
        <dbReference type="EMBL" id="MPM57519.1"/>
    </source>
</evidence>
<dbReference type="EMBL" id="VSSQ01016317">
    <property type="protein sequence ID" value="MPM57519.1"/>
    <property type="molecule type" value="Genomic_DNA"/>
</dbReference>
<accession>A0A645AWP0</accession>